<dbReference type="GO" id="GO:0030686">
    <property type="term" value="C:90S preribosome"/>
    <property type="evidence" value="ECO:0007669"/>
    <property type="project" value="TreeGrafter"/>
</dbReference>
<evidence type="ECO:0000256" key="2">
    <source>
        <dbReference type="ARBA" id="ARBA00009418"/>
    </source>
</evidence>
<comment type="caution">
    <text evidence="8">The sequence shown here is derived from an EMBL/GenBank/DDBJ whole genome shotgun (WGS) entry which is preliminary data.</text>
</comment>
<proteinExistence type="inferred from homology"/>
<evidence type="ECO:0000313" key="9">
    <source>
        <dbReference type="Proteomes" id="UP001431209"/>
    </source>
</evidence>
<reference evidence="8 9" key="1">
    <citation type="submission" date="2024-03" db="EMBL/GenBank/DDBJ databases">
        <title>The Acrasis kona genome and developmental transcriptomes reveal deep origins of eukaryotic multicellular pathways.</title>
        <authorList>
            <person name="Sheikh S."/>
            <person name="Fu C.-J."/>
            <person name="Brown M.W."/>
            <person name="Baldauf S.L."/>
        </authorList>
    </citation>
    <scope>NUCLEOTIDE SEQUENCE [LARGE SCALE GENOMIC DNA]</scope>
    <source>
        <strain evidence="8 9">ATCC MYA-3509</strain>
    </source>
</reference>
<organism evidence="8 9">
    <name type="scientific">Acrasis kona</name>
    <dbReference type="NCBI Taxonomy" id="1008807"/>
    <lineage>
        <taxon>Eukaryota</taxon>
        <taxon>Discoba</taxon>
        <taxon>Heterolobosea</taxon>
        <taxon>Tetramitia</taxon>
        <taxon>Eutetramitia</taxon>
        <taxon>Acrasidae</taxon>
        <taxon>Acrasis</taxon>
    </lineage>
</organism>
<evidence type="ECO:0000256" key="7">
    <source>
        <dbReference type="SAM" id="MobiDB-lite"/>
    </source>
</evidence>
<comment type="function">
    <text evidence="6">Component of the 90S pre-ribosome involved in the maturation of rRNAs. Required for early cleavages of the pre-RNAs in the 40S ribosomal subunit maturation pathway.</text>
</comment>
<keyword evidence="6" id="KW-0687">Ribonucleoprotein</keyword>
<dbReference type="PANTHER" id="PTHR21738">
    <property type="entry name" value="RIBOSOMAL RNA PROCESSING PROTEIN 36 HOMOLOG"/>
    <property type="match status" value="1"/>
</dbReference>
<feature type="region of interest" description="Disordered" evidence="7">
    <location>
        <begin position="218"/>
        <end position="242"/>
    </location>
</feature>
<evidence type="ECO:0000256" key="6">
    <source>
        <dbReference type="RuleBase" id="RU368027"/>
    </source>
</evidence>
<gene>
    <name evidence="8" type="ORF">AKO1_003931</name>
</gene>
<dbReference type="EMBL" id="JAOPGA020001602">
    <property type="protein sequence ID" value="KAL0489748.1"/>
    <property type="molecule type" value="Genomic_DNA"/>
</dbReference>
<dbReference type="Proteomes" id="UP001431209">
    <property type="component" value="Unassembled WGS sequence"/>
</dbReference>
<accession>A0AAW2ZK37</accession>
<evidence type="ECO:0000256" key="3">
    <source>
        <dbReference type="ARBA" id="ARBA00022517"/>
    </source>
</evidence>
<comment type="similarity">
    <text evidence="2 6">Belongs to the RRP36 family.</text>
</comment>
<evidence type="ECO:0000256" key="4">
    <source>
        <dbReference type="ARBA" id="ARBA00022552"/>
    </source>
</evidence>
<feature type="compositionally biased region" description="Polar residues" evidence="7">
    <location>
        <begin position="232"/>
        <end position="242"/>
    </location>
</feature>
<keyword evidence="5 6" id="KW-0539">Nucleus</keyword>
<keyword evidence="9" id="KW-1185">Reference proteome</keyword>
<dbReference type="GO" id="GO:0005730">
    <property type="term" value="C:nucleolus"/>
    <property type="evidence" value="ECO:0007669"/>
    <property type="project" value="UniProtKB-SubCell"/>
</dbReference>
<evidence type="ECO:0000256" key="1">
    <source>
        <dbReference type="ARBA" id="ARBA00004604"/>
    </source>
</evidence>
<name>A0AAW2ZK37_9EUKA</name>
<evidence type="ECO:0000256" key="5">
    <source>
        <dbReference type="ARBA" id="ARBA00023242"/>
    </source>
</evidence>
<comment type="subcellular location">
    <subcellularLocation>
        <location evidence="1 6">Nucleus</location>
        <location evidence="1 6">Nucleolus</location>
    </subcellularLocation>
</comment>
<dbReference type="PANTHER" id="PTHR21738:SF0">
    <property type="entry name" value="RIBOSOMAL RNA PROCESSING PROTEIN 36 HOMOLOG"/>
    <property type="match status" value="1"/>
</dbReference>
<sequence length="242" mass="28068">MSDSEGEFDTAELSFEDRLRAKQNETIRNLNLKEKKAAKDASALKQQKSTLIANKADEAAELHKKNKNAPKEVSSKAYVPRIRNVTKQYQIKKIESRDPRFMAATAGKTPDAEVDGYDFIKDMRKEELGEFQERLKNKDLSYEERAEIKRNVSKLNGAIHRTEQAEMAKKIRTEFYEKEKKLVAEQGKTPYFLKDSDVKKIMKKRKIEELKESGGLDKYLEKKRKKQKSSQTSLMPTTRRSK</sequence>
<keyword evidence="4 6" id="KW-0698">rRNA processing</keyword>
<protein>
    <recommendedName>
        <fullName evidence="6">rRNA biogenesis protein RRP36</fullName>
    </recommendedName>
</protein>
<dbReference type="InterPro" id="IPR009292">
    <property type="entry name" value="RRP36"/>
</dbReference>
<dbReference type="GO" id="GO:0000462">
    <property type="term" value="P:maturation of SSU-rRNA from tricistronic rRNA transcript (SSU-rRNA, 5.8S rRNA, LSU-rRNA)"/>
    <property type="evidence" value="ECO:0007669"/>
    <property type="project" value="TreeGrafter"/>
</dbReference>
<dbReference type="Pfam" id="PF06102">
    <property type="entry name" value="RRP36"/>
    <property type="match status" value="1"/>
</dbReference>
<evidence type="ECO:0000313" key="8">
    <source>
        <dbReference type="EMBL" id="KAL0489748.1"/>
    </source>
</evidence>
<dbReference type="AlphaFoldDB" id="A0AAW2ZK37"/>
<keyword evidence="3 6" id="KW-0690">Ribosome biogenesis</keyword>
<comment type="subunit">
    <text evidence="6">Associates with 90S and pre-40S pre-ribosomal particles.</text>
</comment>